<keyword evidence="3" id="KW-1185">Reference proteome</keyword>
<dbReference type="AlphaFoldDB" id="A0A5R8QIS4"/>
<dbReference type="RefSeq" id="WP_138189961.1">
    <property type="nucleotide sequence ID" value="NZ_VBWP01000001.1"/>
</dbReference>
<keyword evidence="1" id="KW-1133">Transmembrane helix</keyword>
<gene>
    <name evidence="2" type="ORF">FEZ08_01670</name>
</gene>
<sequence>MMVFNSVQRLARMVIGSVASIFPRPIRRPIYFMLGIWGTYAMLWVIYFLLSSAIPGATVFLEVLQLILTTMKNFFLLGYTLAREYLGLNELLAWIVYFVLLFGISYILSVGLGVNSRTIRGLVILGLIGLYIYLYYLQ</sequence>
<feature type="transmembrane region" description="Helical" evidence="1">
    <location>
        <begin position="30"/>
        <end position="50"/>
    </location>
</feature>
<dbReference type="EMBL" id="VBWP01000001">
    <property type="protein sequence ID" value="TLG77353.1"/>
    <property type="molecule type" value="Genomic_DNA"/>
</dbReference>
<protein>
    <submittedName>
        <fullName evidence="2">Uncharacterized protein</fullName>
    </submittedName>
</protein>
<evidence type="ECO:0000313" key="2">
    <source>
        <dbReference type="EMBL" id="TLG77353.1"/>
    </source>
</evidence>
<organism evidence="2 3">
    <name type="scientific">Culicoidibacter larvae</name>
    <dbReference type="NCBI Taxonomy" id="2579976"/>
    <lineage>
        <taxon>Bacteria</taxon>
        <taxon>Bacillati</taxon>
        <taxon>Bacillota</taxon>
        <taxon>Culicoidibacteria</taxon>
        <taxon>Culicoidibacterales</taxon>
        <taxon>Culicoidibacteraceae</taxon>
        <taxon>Culicoidibacter</taxon>
    </lineage>
</organism>
<evidence type="ECO:0000256" key="1">
    <source>
        <dbReference type="SAM" id="Phobius"/>
    </source>
</evidence>
<feature type="transmembrane region" description="Helical" evidence="1">
    <location>
        <begin position="118"/>
        <end position="137"/>
    </location>
</feature>
<accession>A0A5R8QIS4</accession>
<dbReference type="InParanoid" id="A0A5R8QIS4"/>
<evidence type="ECO:0000313" key="3">
    <source>
        <dbReference type="Proteomes" id="UP000306912"/>
    </source>
</evidence>
<keyword evidence="1" id="KW-0472">Membrane</keyword>
<reference evidence="2 3" key="1">
    <citation type="submission" date="2019-05" db="EMBL/GenBank/DDBJ databases">
        <title>Culicoidintestinum kansasii gen. nov., sp. nov. from the gastrointestinal tract of the biting midge, Culicoides sonorensis.</title>
        <authorList>
            <person name="Neupane S."/>
            <person name="Ghosh A."/>
            <person name="Gunther S."/>
            <person name="Martin K."/>
            <person name="Zurek L."/>
        </authorList>
    </citation>
    <scope>NUCLEOTIDE SEQUENCE [LARGE SCALE GENOMIC DNA]</scope>
    <source>
        <strain evidence="2 3">CS-1</strain>
    </source>
</reference>
<proteinExistence type="predicted"/>
<keyword evidence="1" id="KW-0812">Transmembrane</keyword>
<dbReference type="Proteomes" id="UP000306912">
    <property type="component" value="Unassembled WGS sequence"/>
</dbReference>
<comment type="caution">
    <text evidence="2">The sequence shown here is derived from an EMBL/GenBank/DDBJ whole genome shotgun (WGS) entry which is preliminary data.</text>
</comment>
<feature type="transmembrane region" description="Helical" evidence="1">
    <location>
        <begin position="56"/>
        <end position="79"/>
    </location>
</feature>
<name>A0A5R8QIS4_9FIRM</name>
<feature type="transmembrane region" description="Helical" evidence="1">
    <location>
        <begin position="91"/>
        <end position="112"/>
    </location>
</feature>